<protein>
    <submittedName>
        <fullName evidence="2">Uncharacterized protein</fullName>
    </submittedName>
</protein>
<evidence type="ECO:0000313" key="2">
    <source>
        <dbReference type="Ensembl" id="ENSCSAVP00000015889.1"/>
    </source>
</evidence>
<dbReference type="Ensembl" id="ENSCSAVT00000016068.1">
    <property type="protein sequence ID" value="ENSCSAVP00000015889.1"/>
    <property type="gene ID" value="ENSCSAVG00000009344.1"/>
</dbReference>
<accession>H2ZE73</accession>
<proteinExistence type="predicted"/>
<feature type="compositionally biased region" description="Basic residues" evidence="1">
    <location>
        <begin position="227"/>
        <end position="236"/>
    </location>
</feature>
<keyword evidence="3" id="KW-1185">Reference proteome</keyword>
<reference evidence="3" key="1">
    <citation type="submission" date="2003-08" db="EMBL/GenBank/DDBJ databases">
        <authorList>
            <person name="Birren B."/>
            <person name="Nusbaum C."/>
            <person name="Abebe A."/>
            <person name="Abouelleil A."/>
            <person name="Adekoya E."/>
            <person name="Ait-zahra M."/>
            <person name="Allen N."/>
            <person name="Allen T."/>
            <person name="An P."/>
            <person name="Anderson M."/>
            <person name="Anderson S."/>
            <person name="Arachchi H."/>
            <person name="Armbruster J."/>
            <person name="Bachantsang P."/>
            <person name="Baldwin J."/>
            <person name="Barry A."/>
            <person name="Bayul T."/>
            <person name="Blitshsteyn B."/>
            <person name="Bloom T."/>
            <person name="Blye J."/>
            <person name="Boguslavskiy L."/>
            <person name="Borowsky M."/>
            <person name="Boukhgalter B."/>
            <person name="Brunache A."/>
            <person name="Butler J."/>
            <person name="Calixte N."/>
            <person name="Calvo S."/>
            <person name="Camarata J."/>
            <person name="Campo K."/>
            <person name="Chang J."/>
            <person name="Cheshatsang Y."/>
            <person name="Citroen M."/>
            <person name="Collymore A."/>
            <person name="Considine T."/>
            <person name="Cook A."/>
            <person name="Cooke P."/>
            <person name="Corum B."/>
            <person name="Cuomo C."/>
            <person name="David R."/>
            <person name="Dawoe T."/>
            <person name="Degray S."/>
            <person name="Dodge S."/>
            <person name="Dooley K."/>
            <person name="Dorje P."/>
            <person name="Dorjee K."/>
            <person name="Dorris L."/>
            <person name="Duffey N."/>
            <person name="Dupes A."/>
            <person name="Elkins T."/>
            <person name="Engels R."/>
            <person name="Erickson J."/>
            <person name="Farina A."/>
            <person name="Faro S."/>
            <person name="Ferreira P."/>
            <person name="Fischer H."/>
            <person name="Fitzgerald M."/>
            <person name="Foley K."/>
            <person name="Gage D."/>
            <person name="Galagan J."/>
            <person name="Gearin G."/>
            <person name="Gnerre S."/>
            <person name="Gnirke A."/>
            <person name="Goyette A."/>
            <person name="Graham J."/>
            <person name="Grandbois E."/>
            <person name="Gyaltsen K."/>
            <person name="Hafez N."/>
            <person name="Hagopian D."/>
            <person name="Hagos B."/>
            <person name="Hall J."/>
            <person name="Hatcher B."/>
            <person name="Heller A."/>
            <person name="Higgins H."/>
            <person name="Honan T."/>
            <person name="Horn A."/>
            <person name="Houde N."/>
            <person name="Hughes L."/>
            <person name="Hulme W."/>
            <person name="Husby E."/>
            <person name="Iliev I."/>
            <person name="Jaffe D."/>
            <person name="Jones C."/>
            <person name="Kamal M."/>
            <person name="Kamat A."/>
            <person name="Kamvysselis M."/>
            <person name="Karlsson E."/>
            <person name="Kells C."/>
            <person name="Kieu A."/>
            <person name="Kisner P."/>
            <person name="Kodira C."/>
            <person name="Kulbokas E."/>
            <person name="Labutti K."/>
            <person name="Lama D."/>
            <person name="Landers T."/>
            <person name="Leger J."/>
            <person name="Levine S."/>
            <person name="Lewis D."/>
            <person name="Lewis T."/>
            <person name="Lindblad-toh K."/>
            <person name="Liu X."/>
            <person name="Lokyitsang T."/>
            <person name="Lokyitsang Y."/>
            <person name="Lucien O."/>
            <person name="Lui A."/>
            <person name="Ma L.J."/>
            <person name="Mabbitt R."/>
            <person name="Macdonald J."/>
            <person name="Maclean C."/>
            <person name="Major J."/>
            <person name="Manning J."/>
            <person name="Marabella R."/>
            <person name="Maru K."/>
            <person name="Matthews C."/>
            <person name="Mauceli E."/>
            <person name="Mccarthy M."/>
            <person name="Mcdonough S."/>
            <person name="Mcghee T."/>
            <person name="Meldrim J."/>
            <person name="Meneus L."/>
            <person name="Mesirov J."/>
            <person name="Mihalev A."/>
            <person name="Mihova T."/>
            <person name="Mikkelsen T."/>
            <person name="Mlenga V."/>
            <person name="Moru K."/>
            <person name="Mozes J."/>
            <person name="Mulrain L."/>
            <person name="Munson G."/>
            <person name="Naylor J."/>
            <person name="Newes C."/>
            <person name="Nguyen C."/>
            <person name="Nguyen N."/>
            <person name="Nguyen T."/>
            <person name="Nicol R."/>
            <person name="Nielsen C."/>
            <person name="Nizzari M."/>
            <person name="Norbu C."/>
            <person name="Norbu N."/>
            <person name="O'donnell P."/>
            <person name="Okoawo O."/>
            <person name="O'leary S."/>
            <person name="Omotosho B."/>
            <person name="O'neill K."/>
            <person name="Osman S."/>
            <person name="Parker S."/>
            <person name="Perrin D."/>
            <person name="Phunkhang P."/>
            <person name="Piqani B."/>
            <person name="Purcell S."/>
            <person name="Rachupka T."/>
            <person name="Ramasamy U."/>
            <person name="Rameau R."/>
            <person name="Ray V."/>
            <person name="Raymond C."/>
            <person name="Retta R."/>
            <person name="Richardson S."/>
            <person name="Rise C."/>
            <person name="Rodriguez J."/>
            <person name="Rogers J."/>
            <person name="Rogov P."/>
            <person name="Rutman M."/>
            <person name="Schupbach R."/>
            <person name="Seaman C."/>
            <person name="Settipalli S."/>
            <person name="Sharpe T."/>
            <person name="Sheridan J."/>
            <person name="Sherpa N."/>
            <person name="Shi J."/>
            <person name="Smirnov S."/>
            <person name="Smith C."/>
            <person name="Sougnez C."/>
            <person name="Spencer B."/>
            <person name="Stalker J."/>
            <person name="Stange-thomann N."/>
            <person name="Stavropoulos S."/>
            <person name="Stetson K."/>
            <person name="Stone C."/>
            <person name="Stone S."/>
            <person name="Stubbs M."/>
            <person name="Talamas J."/>
            <person name="Tchuinga P."/>
            <person name="Tenzing P."/>
            <person name="Tesfaye S."/>
            <person name="Theodore J."/>
            <person name="Thoulutsang Y."/>
            <person name="Topham K."/>
            <person name="Towey S."/>
            <person name="Tsamla T."/>
            <person name="Tsomo N."/>
            <person name="Vallee D."/>
            <person name="Vassiliev H."/>
            <person name="Venkataraman V."/>
            <person name="Vinson J."/>
            <person name="Vo A."/>
            <person name="Wade C."/>
            <person name="Wang S."/>
            <person name="Wangchuk T."/>
            <person name="Wangdi T."/>
            <person name="Whittaker C."/>
            <person name="Wilkinson J."/>
            <person name="Wu Y."/>
            <person name="Wyman D."/>
            <person name="Yadav S."/>
            <person name="Yang S."/>
            <person name="Yang X."/>
            <person name="Yeager S."/>
            <person name="Yee E."/>
            <person name="Young G."/>
            <person name="Zainoun J."/>
            <person name="Zembeck L."/>
            <person name="Zimmer A."/>
            <person name="Zody M."/>
            <person name="Lander E."/>
        </authorList>
    </citation>
    <scope>NUCLEOTIDE SEQUENCE [LARGE SCALE GENOMIC DNA]</scope>
</reference>
<feature type="region of interest" description="Disordered" evidence="1">
    <location>
        <begin position="104"/>
        <end position="127"/>
    </location>
</feature>
<reference evidence="2" key="2">
    <citation type="submission" date="2025-08" db="UniProtKB">
        <authorList>
            <consortium name="Ensembl"/>
        </authorList>
    </citation>
    <scope>IDENTIFICATION</scope>
</reference>
<name>H2ZE73_CIOSA</name>
<evidence type="ECO:0000256" key="1">
    <source>
        <dbReference type="SAM" id="MobiDB-lite"/>
    </source>
</evidence>
<organism evidence="2 3">
    <name type="scientific">Ciona savignyi</name>
    <name type="common">Pacific transparent sea squirt</name>
    <dbReference type="NCBI Taxonomy" id="51511"/>
    <lineage>
        <taxon>Eukaryota</taxon>
        <taxon>Metazoa</taxon>
        <taxon>Chordata</taxon>
        <taxon>Tunicata</taxon>
        <taxon>Ascidiacea</taxon>
        <taxon>Phlebobranchia</taxon>
        <taxon>Cionidae</taxon>
        <taxon>Ciona</taxon>
    </lineage>
</organism>
<sequence length="236" mass="26875">MVQQASNQNYRDSDGLNEFQLVHALITQSLNKCHQESVDENDNAITIKESNSQNNIISDVFQTFNTTQKKRVFPRYVKHFLSQFRRSKEYISNPNSEVLIETPSNRSTVARHASLHSLPPSGENGRKELRRSLSSNVHKKVLHFESCANLNTDQVCDRVPPITPPPQRSPGVEKCAGGIYYPPASPSSPTKMEEDSEPQNLTPEPPRQPQVLTGRNLKRVPSERFQKMRRKVQKLM</sequence>
<dbReference type="AlphaFoldDB" id="H2ZE73"/>
<dbReference type="InParanoid" id="H2ZE73"/>
<feature type="region of interest" description="Disordered" evidence="1">
    <location>
        <begin position="162"/>
        <end position="236"/>
    </location>
</feature>
<dbReference type="Proteomes" id="UP000007875">
    <property type="component" value="Unassembled WGS sequence"/>
</dbReference>
<dbReference type="HOGENOM" id="CLU_1177709_0_0_1"/>
<evidence type="ECO:0000313" key="3">
    <source>
        <dbReference type="Proteomes" id="UP000007875"/>
    </source>
</evidence>
<reference evidence="2" key="3">
    <citation type="submission" date="2025-09" db="UniProtKB">
        <authorList>
            <consortium name="Ensembl"/>
        </authorList>
    </citation>
    <scope>IDENTIFICATION</scope>
</reference>